<feature type="signal peptide" evidence="2">
    <location>
        <begin position="1"/>
        <end position="20"/>
    </location>
</feature>
<gene>
    <name evidence="3" type="ORF">NKI33_15940</name>
</gene>
<feature type="region of interest" description="Disordered" evidence="1">
    <location>
        <begin position="42"/>
        <end position="85"/>
    </location>
</feature>
<feature type="chain" id="PRO_5047379141" evidence="2">
    <location>
        <begin position="21"/>
        <end position="85"/>
    </location>
</feature>
<name>A0ABV1YH01_9HYPH</name>
<sequence length="85" mass="8558">MKKIVLTIAAILFASGTAFAGSDHFFGTDYVPAAGSYPTTTTHSMMPGGAPDMSGTKSITGSAVEGNANSGMPAPGYGQGIWGNR</sequence>
<evidence type="ECO:0000256" key="2">
    <source>
        <dbReference type="SAM" id="SignalP"/>
    </source>
</evidence>
<proteinExistence type="predicted"/>
<protein>
    <submittedName>
        <fullName evidence="3">Uncharacterized protein</fullName>
    </submittedName>
</protein>
<dbReference type="RefSeq" id="WP_287273000.1">
    <property type="nucleotide sequence ID" value="NZ_JAMYMY010000023.1"/>
</dbReference>
<organism evidence="3 4">
    <name type="scientific">Mesorhizobium opportunistum</name>
    <dbReference type="NCBI Taxonomy" id="593909"/>
    <lineage>
        <taxon>Bacteria</taxon>
        <taxon>Pseudomonadati</taxon>
        <taxon>Pseudomonadota</taxon>
        <taxon>Alphaproteobacteria</taxon>
        <taxon>Hyphomicrobiales</taxon>
        <taxon>Phyllobacteriaceae</taxon>
        <taxon>Mesorhizobium</taxon>
    </lineage>
</organism>
<evidence type="ECO:0000313" key="3">
    <source>
        <dbReference type="EMBL" id="MER8934456.1"/>
    </source>
</evidence>
<keyword evidence="2" id="KW-0732">Signal</keyword>
<dbReference type="EMBL" id="JAMYPJ010000020">
    <property type="protein sequence ID" value="MER8934456.1"/>
    <property type="molecule type" value="Genomic_DNA"/>
</dbReference>
<keyword evidence="4" id="KW-1185">Reference proteome</keyword>
<accession>A0ABV1YH01</accession>
<dbReference type="Proteomes" id="UP001464387">
    <property type="component" value="Unassembled WGS sequence"/>
</dbReference>
<comment type="caution">
    <text evidence="3">The sequence shown here is derived from an EMBL/GenBank/DDBJ whole genome shotgun (WGS) entry which is preliminary data.</text>
</comment>
<evidence type="ECO:0000256" key="1">
    <source>
        <dbReference type="SAM" id="MobiDB-lite"/>
    </source>
</evidence>
<reference evidence="3 4" key="1">
    <citation type="journal article" date="2024" name="Proc. Natl. Acad. Sci. U.S.A.">
        <title>The evolutionary genomics of adaptation to stress in wild rhizobium bacteria.</title>
        <authorList>
            <person name="Kehlet-Delgado H."/>
            <person name="Montoya A.P."/>
            <person name="Jensen K.T."/>
            <person name="Wendlandt C.E."/>
            <person name="Dexheimer C."/>
            <person name="Roberts M."/>
            <person name="Torres Martinez L."/>
            <person name="Friesen M.L."/>
            <person name="Griffitts J.S."/>
            <person name="Porter S.S."/>
        </authorList>
    </citation>
    <scope>NUCLEOTIDE SEQUENCE [LARGE SCALE GENOMIC DNA]</scope>
    <source>
        <strain evidence="3 4">M0729</strain>
    </source>
</reference>
<evidence type="ECO:0000313" key="4">
    <source>
        <dbReference type="Proteomes" id="UP001464387"/>
    </source>
</evidence>